<keyword evidence="3" id="KW-1185">Reference proteome</keyword>
<organism evidence="2 3">
    <name type="scientific">Zophobas morio</name>
    <dbReference type="NCBI Taxonomy" id="2755281"/>
    <lineage>
        <taxon>Eukaryota</taxon>
        <taxon>Metazoa</taxon>
        <taxon>Ecdysozoa</taxon>
        <taxon>Arthropoda</taxon>
        <taxon>Hexapoda</taxon>
        <taxon>Insecta</taxon>
        <taxon>Pterygota</taxon>
        <taxon>Neoptera</taxon>
        <taxon>Endopterygota</taxon>
        <taxon>Coleoptera</taxon>
        <taxon>Polyphaga</taxon>
        <taxon>Cucujiformia</taxon>
        <taxon>Tenebrionidae</taxon>
        <taxon>Zophobas</taxon>
    </lineage>
</organism>
<dbReference type="AlphaFoldDB" id="A0AA38I9D3"/>
<name>A0AA38I9D3_9CUCU</name>
<feature type="compositionally biased region" description="Basic and acidic residues" evidence="1">
    <location>
        <begin position="1"/>
        <end position="41"/>
    </location>
</feature>
<evidence type="ECO:0000313" key="3">
    <source>
        <dbReference type="Proteomes" id="UP001168821"/>
    </source>
</evidence>
<reference evidence="2" key="1">
    <citation type="journal article" date="2023" name="G3 (Bethesda)">
        <title>Whole genome assemblies of Zophobas morio and Tenebrio molitor.</title>
        <authorList>
            <person name="Kaur S."/>
            <person name="Stinson S.A."/>
            <person name="diCenzo G.C."/>
        </authorList>
    </citation>
    <scope>NUCLEOTIDE SEQUENCE</scope>
    <source>
        <strain evidence="2">QUZm001</strain>
    </source>
</reference>
<gene>
    <name evidence="2" type="ORF">Zmor_018105</name>
</gene>
<protein>
    <submittedName>
        <fullName evidence="2">Uncharacterized protein</fullName>
    </submittedName>
</protein>
<accession>A0AA38I9D3</accession>
<dbReference type="EMBL" id="JALNTZ010000005">
    <property type="protein sequence ID" value="KAJ3652110.1"/>
    <property type="molecule type" value="Genomic_DNA"/>
</dbReference>
<proteinExistence type="predicted"/>
<feature type="region of interest" description="Disordered" evidence="1">
    <location>
        <begin position="1"/>
        <end position="59"/>
    </location>
</feature>
<sequence>MSQNKEEEGRRSNKRPESEHNSSYEEDQKIFGRSRKLDRSPVKSAHNQEQSTEMEEVKDIRRTISNDIREMKQEMVRANQEMKEVRNEMNTMKHEWQQEKHKLTEELHKIQKRLERLEKEKIRNNPVITGIPVDTK</sequence>
<comment type="caution">
    <text evidence="2">The sequence shown here is derived from an EMBL/GenBank/DDBJ whole genome shotgun (WGS) entry which is preliminary data.</text>
</comment>
<evidence type="ECO:0000313" key="2">
    <source>
        <dbReference type="EMBL" id="KAJ3652110.1"/>
    </source>
</evidence>
<evidence type="ECO:0000256" key="1">
    <source>
        <dbReference type="SAM" id="MobiDB-lite"/>
    </source>
</evidence>
<dbReference type="Proteomes" id="UP001168821">
    <property type="component" value="Unassembled WGS sequence"/>
</dbReference>